<dbReference type="InterPro" id="IPR002731">
    <property type="entry name" value="ATPase_BadF"/>
</dbReference>
<keyword evidence="3" id="KW-1185">Reference proteome</keyword>
<dbReference type="AlphaFoldDB" id="A0A1D9MEX9"/>
<dbReference type="KEGG" id="rhp:LPB142_14300"/>
<accession>A0A1D9MEX9</accession>
<sequence length="277" mass="28199">MLYLGIDGGGSGCRAAVCDGAGTILGEGRAGPANIASDFDGAEANIRAAAEAALGDLPRDNLRAVLGLAGCNFSSAGDRLAARLPFAARVVQDALTSLRGAIGTEDGIVAAIGTGSVFVRQTEARVRAIGGWGLRLGDEASGAWIGRALLIEGTRMLDGFECPTPLLAQIAGELGGAPGIVGFSLRATPADYAALAPRVLAAAQAGDAAARRILEAARAEIRRAVTRLQPRERVLPVCWLGGLGPELALDDWPRIAAKGTALDGALALAREEATWAA</sequence>
<dbReference type="PANTHER" id="PTHR43190">
    <property type="entry name" value="N-ACETYL-D-GLUCOSAMINE KINASE"/>
    <property type="match status" value="1"/>
</dbReference>
<evidence type="ECO:0000313" key="2">
    <source>
        <dbReference type="EMBL" id="AOZ70348.1"/>
    </source>
</evidence>
<reference evidence="2 3" key="1">
    <citation type="submission" date="2016-10" db="EMBL/GenBank/DDBJ databases">
        <title>Rhodobacter sp. LPB0142, isolated from sea water.</title>
        <authorList>
            <person name="Kim E."/>
            <person name="Yi H."/>
        </authorList>
    </citation>
    <scope>NUCLEOTIDE SEQUENCE [LARGE SCALE GENOMIC DNA]</scope>
    <source>
        <strain evidence="2 3">LPB0142</strain>
    </source>
</reference>
<dbReference type="RefSeq" id="WP_071166757.1">
    <property type="nucleotide sequence ID" value="NZ_CP017781.1"/>
</dbReference>
<evidence type="ECO:0000259" key="1">
    <source>
        <dbReference type="Pfam" id="PF01869"/>
    </source>
</evidence>
<dbReference type="EMBL" id="CP017781">
    <property type="protein sequence ID" value="AOZ70348.1"/>
    <property type="molecule type" value="Genomic_DNA"/>
</dbReference>
<name>A0A1D9MEX9_9RHOB</name>
<dbReference type="InterPro" id="IPR052519">
    <property type="entry name" value="Euk-type_GlcNAc_Kinase"/>
</dbReference>
<protein>
    <recommendedName>
        <fullName evidence="1">ATPase BadF/BadG/BcrA/BcrD type domain-containing protein</fullName>
    </recommendedName>
</protein>
<dbReference type="SUPFAM" id="SSF53067">
    <property type="entry name" value="Actin-like ATPase domain"/>
    <property type="match status" value="2"/>
</dbReference>
<dbReference type="Proteomes" id="UP000176562">
    <property type="component" value="Chromosome"/>
</dbReference>
<dbReference type="PANTHER" id="PTHR43190:SF3">
    <property type="entry name" value="N-ACETYL-D-GLUCOSAMINE KINASE"/>
    <property type="match status" value="1"/>
</dbReference>
<dbReference type="CDD" id="cd24082">
    <property type="entry name" value="ASKHA_NBD_GspK-like"/>
    <property type="match status" value="1"/>
</dbReference>
<dbReference type="STRING" id="1850250.LPB142_14300"/>
<organism evidence="2 3">
    <name type="scientific">Rhodobacter xanthinilyticus</name>
    <dbReference type="NCBI Taxonomy" id="1850250"/>
    <lineage>
        <taxon>Bacteria</taxon>
        <taxon>Pseudomonadati</taxon>
        <taxon>Pseudomonadota</taxon>
        <taxon>Alphaproteobacteria</taxon>
        <taxon>Rhodobacterales</taxon>
        <taxon>Rhodobacter group</taxon>
        <taxon>Rhodobacter</taxon>
    </lineage>
</organism>
<gene>
    <name evidence="2" type="ORF">LPB142_14300</name>
</gene>
<dbReference type="InterPro" id="IPR043129">
    <property type="entry name" value="ATPase_NBD"/>
</dbReference>
<dbReference type="Gene3D" id="3.30.420.40">
    <property type="match status" value="2"/>
</dbReference>
<evidence type="ECO:0000313" key="3">
    <source>
        <dbReference type="Proteomes" id="UP000176562"/>
    </source>
</evidence>
<proteinExistence type="predicted"/>
<dbReference type="Pfam" id="PF01869">
    <property type="entry name" value="BcrAD_BadFG"/>
    <property type="match status" value="1"/>
</dbReference>
<feature type="domain" description="ATPase BadF/BadG/BcrA/BcrD type" evidence="1">
    <location>
        <begin position="4"/>
        <end position="243"/>
    </location>
</feature>